<feature type="domain" description="PBP" evidence="2">
    <location>
        <begin position="38"/>
        <end position="267"/>
    </location>
</feature>
<reference evidence="3 4" key="1">
    <citation type="journal article" date="2020" name="Antonie Van Leeuwenhoek">
        <title>Rhodopirellula heiligendammensis sp. nov., Rhodopirellula pilleata sp. nov., and Rhodopirellula solitaria sp. nov. isolated from natural or artificial marine surfaces in Northern Germany and California, USA, and emended description of the genus Rhodopirellula.</title>
        <authorList>
            <person name="Kallscheuer N."/>
            <person name="Wiegand S."/>
            <person name="Jogler M."/>
            <person name="Boedeker C."/>
            <person name="Peeters S.H."/>
            <person name="Rast P."/>
            <person name="Heuer A."/>
            <person name="Jetten M.S.M."/>
            <person name="Rohde M."/>
            <person name="Jogler C."/>
        </authorList>
    </citation>
    <scope>NUCLEOTIDE SEQUENCE [LARGE SCALE GENOMIC DNA]</scope>
    <source>
        <strain evidence="3 4">Poly21</strain>
    </source>
</reference>
<dbReference type="RefSeq" id="WP_146406644.1">
    <property type="nucleotide sequence ID" value="NZ_SJPU01000001.1"/>
</dbReference>
<gene>
    <name evidence="3" type="primary">pstS1</name>
    <name evidence="3" type="ORF">Poly21_21210</name>
</gene>
<dbReference type="InterPro" id="IPR050811">
    <property type="entry name" value="Phosphate_ABC_transporter"/>
</dbReference>
<comment type="caution">
    <text evidence="3">The sequence shown here is derived from an EMBL/GenBank/DDBJ whole genome shotgun (WGS) entry which is preliminary data.</text>
</comment>
<evidence type="ECO:0000313" key="3">
    <source>
        <dbReference type="EMBL" id="TWU19942.1"/>
    </source>
</evidence>
<name>A0A5C6C743_9BACT</name>
<evidence type="ECO:0000313" key="4">
    <source>
        <dbReference type="Proteomes" id="UP000319908"/>
    </source>
</evidence>
<organism evidence="3 4">
    <name type="scientific">Allorhodopirellula heiligendammensis</name>
    <dbReference type="NCBI Taxonomy" id="2714739"/>
    <lineage>
        <taxon>Bacteria</taxon>
        <taxon>Pseudomonadati</taxon>
        <taxon>Planctomycetota</taxon>
        <taxon>Planctomycetia</taxon>
        <taxon>Pirellulales</taxon>
        <taxon>Pirellulaceae</taxon>
        <taxon>Allorhodopirellula</taxon>
    </lineage>
</organism>
<accession>A0A5C6C743</accession>
<dbReference type="SUPFAM" id="SSF53850">
    <property type="entry name" value="Periplasmic binding protein-like II"/>
    <property type="match status" value="1"/>
</dbReference>
<sequence>MTRTYLPILTAICLGITITGCGRNTSVGQIQNGQHHLEGRLTLTGSSTVAPLATEIAKRFEERHPSVRVDVQTGGSGKGITDARMGVADIGMASRELKPDENDLVSHQIAADGVGLIVHKSNPCSELSTDQIVAIYQDRLNNWKDVGGEDQEITVVHKAEGRATLELFLHYLDIENPTVKADVIVGDNEHAVKTVAGAKGSIGYVSIGTAEADIEAGVPIRLLPLGSIEASTANVANGTFPMGRLLNLITTASPSPLAAEFIHFCQSSDVHDLVKSQYFVPIASESNVAQ</sequence>
<keyword evidence="1" id="KW-0732">Signal</keyword>
<dbReference type="Gene3D" id="3.40.190.10">
    <property type="entry name" value="Periplasmic binding protein-like II"/>
    <property type="match status" value="2"/>
</dbReference>
<proteinExistence type="predicted"/>
<dbReference type="PANTHER" id="PTHR30570:SF1">
    <property type="entry name" value="PHOSPHATE-BINDING PROTEIN PSTS"/>
    <property type="match status" value="1"/>
</dbReference>
<dbReference type="AlphaFoldDB" id="A0A5C6C743"/>
<dbReference type="EMBL" id="SJPU01000001">
    <property type="protein sequence ID" value="TWU19942.1"/>
    <property type="molecule type" value="Genomic_DNA"/>
</dbReference>
<dbReference type="InterPro" id="IPR024370">
    <property type="entry name" value="PBP_domain"/>
</dbReference>
<dbReference type="OrthoDB" id="9790048at2"/>
<protein>
    <submittedName>
        <fullName evidence="3">Phosphate-binding protein PstS 1</fullName>
    </submittedName>
</protein>
<dbReference type="PANTHER" id="PTHR30570">
    <property type="entry name" value="PERIPLASMIC PHOSPHATE BINDING COMPONENT OF PHOSPHATE ABC TRANSPORTER"/>
    <property type="match status" value="1"/>
</dbReference>
<keyword evidence="4" id="KW-1185">Reference proteome</keyword>
<evidence type="ECO:0000259" key="2">
    <source>
        <dbReference type="Pfam" id="PF12849"/>
    </source>
</evidence>
<dbReference type="Pfam" id="PF12849">
    <property type="entry name" value="PBP_like_2"/>
    <property type="match status" value="1"/>
</dbReference>
<evidence type="ECO:0000256" key="1">
    <source>
        <dbReference type="ARBA" id="ARBA00022729"/>
    </source>
</evidence>
<dbReference type="CDD" id="cd13653">
    <property type="entry name" value="PBP2_phosphate_like_1"/>
    <property type="match status" value="1"/>
</dbReference>
<dbReference type="PROSITE" id="PS51257">
    <property type="entry name" value="PROKAR_LIPOPROTEIN"/>
    <property type="match status" value="1"/>
</dbReference>
<dbReference type="Proteomes" id="UP000319908">
    <property type="component" value="Unassembled WGS sequence"/>
</dbReference>